<name>A0AAD4VDR7_PRUDU</name>
<gene>
    <name evidence="2" type="ORF">L3X38_031139</name>
</gene>
<organism evidence="2 3">
    <name type="scientific">Prunus dulcis</name>
    <name type="common">Almond</name>
    <name type="synonym">Amygdalus dulcis</name>
    <dbReference type="NCBI Taxonomy" id="3755"/>
    <lineage>
        <taxon>Eukaryota</taxon>
        <taxon>Viridiplantae</taxon>
        <taxon>Streptophyta</taxon>
        <taxon>Embryophyta</taxon>
        <taxon>Tracheophyta</taxon>
        <taxon>Spermatophyta</taxon>
        <taxon>Magnoliopsida</taxon>
        <taxon>eudicotyledons</taxon>
        <taxon>Gunneridae</taxon>
        <taxon>Pentapetalae</taxon>
        <taxon>rosids</taxon>
        <taxon>fabids</taxon>
        <taxon>Rosales</taxon>
        <taxon>Rosaceae</taxon>
        <taxon>Amygdaloideae</taxon>
        <taxon>Amygdaleae</taxon>
        <taxon>Prunus</taxon>
    </lineage>
</organism>
<evidence type="ECO:0000256" key="1">
    <source>
        <dbReference type="SAM" id="MobiDB-lite"/>
    </source>
</evidence>
<protein>
    <submittedName>
        <fullName evidence="2">Uncharacterized protein</fullName>
    </submittedName>
</protein>
<keyword evidence="3" id="KW-1185">Reference proteome</keyword>
<dbReference type="Proteomes" id="UP001054821">
    <property type="component" value="Chromosome 6"/>
</dbReference>
<dbReference type="EMBL" id="JAJFAZ020000006">
    <property type="protein sequence ID" value="KAI5322067.1"/>
    <property type="molecule type" value="Genomic_DNA"/>
</dbReference>
<reference evidence="2 3" key="1">
    <citation type="journal article" date="2022" name="G3 (Bethesda)">
        <title>Whole-genome sequence and methylome profiling of the almond [Prunus dulcis (Mill.) D.A. Webb] cultivar 'Nonpareil'.</title>
        <authorList>
            <person name="D'Amico-Willman K.M."/>
            <person name="Ouma W.Z."/>
            <person name="Meulia T."/>
            <person name="Sideli G.M."/>
            <person name="Gradziel T.M."/>
            <person name="Fresnedo-Ramirez J."/>
        </authorList>
    </citation>
    <scope>NUCLEOTIDE SEQUENCE [LARGE SCALE GENOMIC DNA]</scope>
    <source>
        <strain evidence="2">Clone GOH B32 T37-40</strain>
    </source>
</reference>
<dbReference type="AlphaFoldDB" id="A0AAD4VDR7"/>
<feature type="region of interest" description="Disordered" evidence="1">
    <location>
        <begin position="103"/>
        <end position="134"/>
    </location>
</feature>
<sequence>MGAGPRLPPFDLQAPPKLPFGMGDIFSDWVEKVDFGKLRQQKKEVNLAMHRQEAFDEMYVSMCKADKEIQRLKRHDEMAKSKIHWEDRLVRFNPSVEINIDTSCEPLAPSPTADAIVPEPEAEPATGDAPSTES</sequence>
<accession>A0AAD4VDR7</accession>
<proteinExistence type="predicted"/>
<evidence type="ECO:0000313" key="3">
    <source>
        <dbReference type="Proteomes" id="UP001054821"/>
    </source>
</evidence>
<evidence type="ECO:0000313" key="2">
    <source>
        <dbReference type="EMBL" id="KAI5322067.1"/>
    </source>
</evidence>
<comment type="caution">
    <text evidence="2">The sequence shown here is derived from an EMBL/GenBank/DDBJ whole genome shotgun (WGS) entry which is preliminary data.</text>
</comment>